<evidence type="ECO:0000313" key="7">
    <source>
        <dbReference type="Proteomes" id="UP001212411"/>
    </source>
</evidence>
<feature type="compositionally biased region" description="Basic and acidic residues" evidence="4">
    <location>
        <begin position="260"/>
        <end position="269"/>
    </location>
</feature>
<gene>
    <name evidence="6" type="primary">nht1</name>
    <name evidence="6" type="ORF">SOMG_01852</name>
</gene>
<evidence type="ECO:0000256" key="3">
    <source>
        <dbReference type="PROSITE-ProRule" id="PRU00267"/>
    </source>
</evidence>
<accession>A0AAE9WA49</accession>
<dbReference type="GO" id="GO:0003677">
    <property type="term" value="F:DNA binding"/>
    <property type="evidence" value="ECO:0007669"/>
    <property type="project" value="UniProtKB-UniRule"/>
</dbReference>
<dbReference type="Pfam" id="PF00505">
    <property type="entry name" value="HMG_box"/>
    <property type="match status" value="1"/>
</dbReference>
<evidence type="ECO:0000256" key="4">
    <source>
        <dbReference type="SAM" id="MobiDB-lite"/>
    </source>
</evidence>
<dbReference type="SMART" id="SM00398">
    <property type="entry name" value="HMG"/>
    <property type="match status" value="1"/>
</dbReference>
<reference evidence="6 7" key="1">
    <citation type="journal article" date="2023" name="G3 (Bethesda)">
        <title>A high-quality reference genome for the fission yeast Schizosaccharomyces osmophilus.</title>
        <authorList>
            <person name="Jia G.S."/>
            <person name="Zhang W.C."/>
            <person name="Liang Y."/>
            <person name="Liu X.H."/>
            <person name="Rhind N."/>
            <person name="Pidoux A."/>
            <person name="Brysch-Herzberg M."/>
            <person name="Du L.L."/>
        </authorList>
    </citation>
    <scope>NUCLEOTIDE SEQUENCE [LARGE SCALE GENOMIC DNA]</scope>
    <source>
        <strain evidence="6 7">CBS 15793</strain>
    </source>
</reference>
<comment type="subcellular location">
    <subcellularLocation>
        <location evidence="1">Nucleus</location>
    </subcellularLocation>
</comment>
<evidence type="ECO:0000256" key="1">
    <source>
        <dbReference type="ARBA" id="ARBA00004123"/>
    </source>
</evidence>
<dbReference type="EMBL" id="CP115611">
    <property type="protein sequence ID" value="WBW72479.1"/>
    <property type="molecule type" value="Genomic_DNA"/>
</dbReference>
<dbReference type="KEGG" id="som:SOMG_01852"/>
<dbReference type="InterPro" id="IPR056513">
    <property type="entry name" value="INO80F"/>
</dbReference>
<feature type="compositionally biased region" description="Basic and acidic residues" evidence="4">
    <location>
        <begin position="148"/>
        <end position="164"/>
    </location>
</feature>
<feature type="compositionally biased region" description="Polar residues" evidence="4">
    <location>
        <begin position="165"/>
        <end position="180"/>
    </location>
</feature>
<protein>
    <submittedName>
        <fullName evidence="6">Ino80 complex HMG box subunit Nht1</fullName>
    </submittedName>
</protein>
<keyword evidence="7" id="KW-1185">Reference proteome</keyword>
<dbReference type="Gene3D" id="1.10.30.10">
    <property type="entry name" value="High mobility group box domain"/>
    <property type="match status" value="1"/>
</dbReference>
<dbReference type="Pfam" id="PF24245">
    <property type="entry name" value="INO80F"/>
    <property type="match status" value="1"/>
</dbReference>
<feature type="DNA-binding region" description="HMG box" evidence="3">
    <location>
        <begin position="194"/>
        <end position="256"/>
    </location>
</feature>
<sequence>MSANSPYTTAVSKSEEVKYRQKCKDLKARIVQVQTGNEHLLKKYDYIRRTVRRARLERAFLMEQLEKQSQEKAEQLGQQSRQSPPPPPEGIKIKISTKGTQPQNKKRKSPSTKSDTSKSSKNVVKTQEDQGNVDGNLEEATNIGADTNTEKDAASLDADLRDSTQTEASETNADAQNADQKPNPATPKITHYMAFMYFSSQEKAKLKEEGSTLKGTGLKKMLDDSWNALNDEDKKKYFDGAAEAKAKKEPKRKKTTKSPVKAEVKEENRSNNPAIPETIPPDEENQESRDAPEMASGTEVVRTGGFTVVNPSPKVEK</sequence>
<dbReference type="Proteomes" id="UP001212411">
    <property type="component" value="Chromosome 1"/>
</dbReference>
<organism evidence="6 7">
    <name type="scientific">Schizosaccharomyces osmophilus</name>
    <dbReference type="NCBI Taxonomy" id="2545709"/>
    <lineage>
        <taxon>Eukaryota</taxon>
        <taxon>Fungi</taxon>
        <taxon>Dikarya</taxon>
        <taxon>Ascomycota</taxon>
        <taxon>Taphrinomycotina</taxon>
        <taxon>Schizosaccharomycetes</taxon>
        <taxon>Schizosaccharomycetales</taxon>
        <taxon>Schizosaccharomycetaceae</taxon>
        <taxon>Schizosaccharomyces</taxon>
    </lineage>
</organism>
<proteinExistence type="predicted"/>
<feature type="compositionally biased region" description="Low complexity" evidence="4">
    <location>
        <begin position="111"/>
        <end position="121"/>
    </location>
</feature>
<feature type="region of interest" description="Disordered" evidence="4">
    <location>
        <begin position="67"/>
        <end position="187"/>
    </location>
</feature>
<name>A0AAE9WA49_9SCHI</name>
<evidence type="ECO:0000256" key="2">
    <source>
        <dbReference type="ARBA" id="ARBA00023242"/>
    </source>
</evidence>
<feature type="domain" description="HMG box" evidence="5">
    <location>
        <begin position="194"/>
        <end position="256"/>
    </location>
</feature>
<dbReference type="InterPro" id="IPR009071">
    <property type="entry name" value="HMG_box_dom"/>
</dbReference>
<dbReference type="InterPro" id="IPR036910">
    <property type="entry name" value="HMG_box_dom_sf"/>
</dbReference>
<dbReference type="GO" id="GO:0005634">
    <property type="term" value="C:nucleus"/>
    <property type="evidence" value="ECO:0007669"/>
    <property type="project" value="UniProtKB-SubCell"/>
</dbReference>
<dbReference type="GeneID" id="80875334"/>
<dbReference type="RefSeq" id="XP_056036722.1">
    <property type="nucleotide sequence ID" value="XM_056180645.1"/>
</dbReference>
<dbReference type="SUPFAM" id="SSF47095">
    <property type="entry name" value="HMG-box"/>
    <property type="match status" value="1"/>
</dbReference>
<evidence type="ECO:0000259" key="5">
    <source>
        <dbReference type="PROSITE" id="PS50118"/>
    </source>
</evidence>
<keyword evidence="2 3" id="KW-0539">Nucleus</keyword>
<feature type="region of interest" description="Disordered" evidence="4">
    <location>
        <begin position="241"/>
        <end position="317"/>
    </location>
</feature>
<dbReference type="PROSITE" id="PS50118">
    <property type="entry name" value="HMG_BOX_2"/>
    <property type="match status" value="1"/>
</dbReference>
<keyword evidence="3" id="KW-0238">DNA-binding</keyword>
<evidence type="ECO:0000313" key="6">
    <source>
        <dbReference type="EMBL" id="WBW72479.1"/>
    </source>
</evidence>
<dbReference type="AlphaFoldDB" id="A0AAE9WA49"/>